<feature type="domain" description="Cas12f1-like TNB" evidence="3">
    <location>
        <begin position="505"/>
        <end position="569"/>
    </location>
</feature>
<feature type="coiled-coil region" evidence="2">
    <location>
        <begin position="231"/>
        <end position="258"/>
    </location>
</feature>
<dbReference type="InterPro" id="IPR010095">
    <property type="entry name" value="Cas12f1-like_TNB"/>
</dbReference>
<dbReference type="PANTHER" id="PTHR36172:SF1">
    <property type="entry name" value="RESOLVASE-RELATED"/>
    <property type="match status" value="1"/>
</dbReference>
<dbReference type="Pfam" id="PF07282">
    <property type="entry name" value="Cas12f1-like_TNB"/>
    <property type="match status" value="1"/>
</dbReference>
<keyword evidence="1" id="KW-0238">DNA-binding</keyword>
<dbReference type="PANTHER" id="PTHR36172">
    <property type="match status" value="1"/>
</dbReference>
<evidence type="ECO:0000256" key="1">
    <source>
        <dbReference type="ARBA" id="ARBA00023125"/>
    </source>
</evidence>
<keyword evidence="2" id="KW-0175">Coiled coil</keyword>
<evidence type="ECO:0000259" key="3">
    <source>
        <dbReference type="Pfam" id="PF07282"/>
    </source>
</evidence>
<protein>
    <recommendedName>
        <fullName evidence="3">Cas12f1-like TNB domain-containing protein</fullName>
    </recommendedName>
</protein>
<dbReference type="AlphaFoldDB" id="A0A6C0DM61"/>
<reference evidence="4" key="1">
    <citation type="journal article" date="2020" name="Nature">
        <title>Giant virus diversity and host interactions through global metagenomics.</title>
        <authorList>
            <person name="Schulz F."/>
            <person name="Roux S."/>
            <person name="Paez-Espino D."/>
            <person name="Jungbluth S."/>
            <person name="Walsh D.A."/>
            <person name="Denef V.J."/>
            <person name="McMahon K.D."/>
            <person name="Konstantinidis K.T."/>
            <person name="Eloe-Fadrosh E.A."/>
            <person name="Kyrpides N.C."/>
            <person name="Woyke T."/>
        </authorList>
    </citation>
    <scope>NUCLEOTIDE SEQUENCE</scope>
    <source>
        <strain evidence="4">GVMAG-M-3300023174-3</strain>
    </source>
</reference>
<name>A0A6C0DM61_9ZZZZ</name>
<dbReference type="GO" id="GO:0003677">
    <property type="term" value="F:DNA binding"/>
    <property type="evidence" value="ECO:0007669"/>
    <property type="project" value="UniProtKB-KW"/>
</dbReference>
<evidence type="ECO:0000256" key="2">
    <source>
        <dbReference type="SAM" id="Coils"/>
    </source>
</evidence>
<dbReference type="InterPro" id="IPR051491">
    <property type="entry name" value="Recombinase/Transposase-rel"/>
</dbReference>
<proteinExistence type="predicted"/>
<sequence>MSTHVFHRKNNWMTFLDKLSTFNKQDLNTLPIYLLRTLLQESISKEKDFKPFWTPAYKELSEKLLLPTEIDFVGLDSNSSNTLSRKMEGKLPSLTMTPIKVQNKNLQRTYFPLSTSTVANKWTNEVTPAGHLKVLQIKLKPSLNQKKILNEWINTSNYVYNKAVEEVYQKKHPADFQPLRDKLVTANTKKNNKKYMEFSDKVAVLRKEKNSLMKIRSDYYKNQPTMSLRKLKQLSKEIEEKDTEIKTAKQTLRDVTKELPSEKNDGVYEWELRTPKEVRAGAVNDVCKAIKTGIANIKAGNIRHFRLGYRKYNENYKSVVIPKNFLKNKDGVIQLAPEFFKEDCKFEMGKKTLKKHKNLVINNDCRIVKRFHEYWLLVPVPMVCADKKPPVNYSGVDPGVRTFMTSFGNNGCLEYDFNDSEIKKIDAKIRKYTDDRTKKPTRVYKAKLVKMEQRKKHLVDELHWKTINHLLKHNDFLFYGNIKSHDIVKDGKNRTLNKGMHNLKFYTFKQRLLFKATERGKQVYVVNEAYTTQTCSFCGNTYKGETSKIYHCSQCKRKIGRDVNAAKNILMKGILRNLF</sequence>
<evidence type="ECO:0000313" key="4">
    <source>
        <dbReference type="EMBL" id="QHT17976.1"/>
    </source>
</evidence>
<accession>A0A6C0DM61</accession>
<dbReference type="EMBL" id="MN739647">
    <property type="protein sequence ID" value="QHT17976.1"/>
    <property type="molecule type" value="Genomic_DNA"/>
</dbReference>
<organism evidence="4">
    <name type="scientific">viral metagenome</name>
    <dbReference type="NCBI Taxonomy" id="1070528"/>
    <lineage>
        <taxon>unclassified sequences</taxon>
        <taxon>metagenomes</taxon>
        <taxon>organismal metagenomes</taxon>
    </lineage>
</organism>